<dbReference type="EMBL" id="JAODBU010000007">
    <property type="protein sequence ID" value="MCT7399029.1"/>
    <property type="molecule type" value="Genomic_DNA"/>
</dbReference>
<dbReference type="Pfam" id="PF18980">
    <property type="entry name" value="DUF5716_C"/>
    <property type="match status" value="1"/>
</dbReference>
<keyword evidence="3" id="KW-1185">Reference proteome</keyword>
<name>A0ABT2M0H5_9FIRM</name>
<proteinExistence type="predicted"/>
<dbReference type="Gene3D" id="3.30.420.40">
    <property type="match status" value="1"/>
</dbReference>
<dbReference type="SUPFAM" id="SSF53067">
    <property type="entry name" value="Actin-like ATPase domain"/>
    <property type="match status" value="1"/>
</dbReference>
<protein>
    <submittedName>
        <fullName evidence="2">DUF5716 family protein</fullName>
    </submittedName>
</protein>
<comment type="caution">
    <text evidence="2">The sequence shown here is derived from an EMBL/GenBank/DDBJ whole genome shotgun (WGS) entry which is preliminary data.</text>
</comment>
<dbReference type="Proteomes" id="UP001431199">
    <property type="component" value="Unassembled WGS sequence"/>
</dbReference>
<sequence>MNNKALILGIDFSSDFSQLAFLNDAGEPESISVGQDKHFLVPTVMFFNDELKEWSVGEEAINRSQRESGKVVTNLPEALFYDELKDQNRAMMKAYIAYFVKLAANYTNGQIIKSIVMTVDNLTVEIMECFYETIEALGYKKENTKILSHSESFIYYVLNQHKDVWVNNVLMLDFSQQGLVYRRLSIRHTREAHIADVETKKLDDVLTFDNIKTDIDEADKILEDFMDEELNEHVISAVYFSGEGFYSGDWKNTLKKTCNNRRVFKGNNLIVKGAVYGAKELFYISNFSDYIISCKGRTKVNVSMEVNHQGSEKQLVLSKIGTNWYEAGAVAECILDKPTIAKFTIQSPITKESENFYIDLQDFPARKNKTVRIQIKFAYVNENKFAIEIKDIGFGEFYESSGKVVREEVTV</sequence>
<evidence type="ECO:0000259" key="1">
    <source>
        <dbReference type="Pfam" id="PF18980"/>
    </source>
</evidence>
<evidence type="ECO:0000313" key="2">
    <source>
        <dbReference type="EMBL" id="MCT7399029.1"/>
    </source>
</evidence>
<dbReference type="InterPro" id="IPR043770">
    <property type="entry name" value="DUF5716_C"/>
</dbReference>
<reference evidence="2" key="1">
    <citation type="submission" date="2022-09" db="EMBL/GenBank/DDBJ databases">
        <title>Eubacterium sp. LFL-14 isolated from human feces.</title>
        <authorList>
            <person name="Liu F."/>
        </authorList>
    </citation>
    <scope>NUCLEOTIDE SEQUENCE</scope>
    <source>
        <strain evidence="2">LFL-14</strain>
    </source>
</reference>
<organism evidence="2 3">
    <name type="scientific">Eubacterium album</name>
    <dbReference type="NCBI Taxonomy" id="2978477"/>
    <lineage>
        <taxon>Bacteria</taxon>
        <taxon>Bacillati</taxon>
        <taxon>Bacillota</taxon>
        <taxon>Clostridia</taxon>
        <taxon>Eubacteriales</taxon>
        <taxon>Eubacteriaceae</taxon>
        <taxon>Eubacterium</taxon>
    </lineage>
</organism>
<feature type="domain" description="DUF5716" evidence="1">
    <location>
        <begin position="114"/>
        <end position="410"/>
    </location>
</feature>
<accession>A0ABT2M0H5</accession>
<gene>
    <name evidence="2" type="ORF">N5B56_08035</name>
</gene>
<dbReference type="InterPro" id="IPR043129">
    <property type="entry name" value="ATPase_NBD"/>
</dbReference>
<evidence type="ECO:0000313" key="3">
    <source>
        <dbReference type="Proteomes" id="UP001431199"/>
    </source>
</evidence>
<dbReference type="RefSeq" id="WP_260978703.1">
    <property type="nucleotide sequence ID" value="NZ_JAODBU010000007.1"/>
</dbReference>